<reference evidence="5 6" key="1">
    <citation type="submission" date="2016-12" db="EMBL/GenBank/DDBJ databases">
        <title>Candidatus Reconcilibacillus cellulovorans genome.</title>
        <authorList>
            <person name="Kolinko S."/>
            <person name="Wu Y.-W."/>
            <person name="Tachea F."/>
            <person name="Denzel E."/>
            <person name="Hiras J."/>
            <person name="Baecker N."/>
            <person name="Chan L.J."/>
            <person name="Eichorst S.A."/>
            <person name="Frey D."/>
            <person name="Adams P.D."/>
            <person name="Pray T."/>
            <person name="Tanjore D."/>
            <person name="Petzold C.J."/>
            <person name="Gladden J.M."/>
            <person name="Simmons B.A."/>
            <person name="Singer S.W."/>
        </authorList>
    </citation>
    <scope>NUCLEOTIDE SEQUENCE [LARGE SCALE GENOMIC DNA]</scope>
    <source>
        <strain evidence="5">JTherm</strain>
    </source>
</reference>
<dbReference type="GO" id="GO:0045004">
    <property type="term" value="P:DNA replication proofreading"/>
    <property type="evidence" value="ECO:0007669"/>
    <property type="project" value="TreeGrafter"/>
</dbReference>
<dbReference type="Gene3D" id="3.30.420.10">
    <property type="entry name" value="Ribonuclease H-like superfamily/Ribonuclease H"/>
    <property type="match status" value="1"/>
</dbReference>
<dbReference type="SUPFAM" id="SSF53098">
    <property type="entry name" value="Ribonuclease H-like"/>
    <property type="match status" value="1"/>
</dbReference>
<gene>
    <name evidence="5" type="ORF">BLM47_11760</name>
</gene>
<accession>A0A2A6DY36</accession>
<dbReference type="CDD" id="cd06127">
    <property type="entry name" value="DEDDh"/>
    <property type="match status" value="1"/>
</dbReference>
<feature type="domain" description="Exonuclease" evidence="4">
    <location>
        <begin position="59"/>
        <end position="227"/>
    </location>
</feature>
<dbReference type="NCBIfam" id="TIGR00573">
    <property type="entry name" value="dnaq"/>
    <property type="match status" value="1"/>
</dbReference>
<dbReference type="NCBIfam" id="NF005836">
    <property type="entry name" value="PRK07740.1"/>
    <property type="match status" value="1"/>
</dbReference>
<dbReference type="EMBL" id="MOXJ01000034">
    <property type="protein sequence ID" value="PDO09602.1"/>
    <property type="molecule type" value="Genomic_DNA"/>
</dbReference>
<dbReference type="InterPro" id="IPR012337">
    <property type="entry name" value="RNaseH-like_sf"/>
</dbReference>
<dbReference type="InterPro" id="IPR006054">
    <property type="entry name" value="DnaQ"/>
</dbReference>
<dbReference type="InterPro" id="IPR036397">
    <property type="entry name" value="RNaseH_sf"/>
</dbReference>
<dbReference type="Pfam" id="PF00929">
    <property type="entry name" value="RNase_T"/>
    <property type="match status" value="1"/>
</dbReference>
<evidence type="ECO:0000259" key="4">
    <source>
        <dbReference type="SMART" id="SM00479"/>
    </source>
</evidence>
<dbReference type="GO" id="GO:0008408">
    <property type="term" value="F:3'-5' exonuclease activity"/>
    <property type="evidence" value="ECO:0007669"/>
    <property type="project" value="TreeGrafter"/>
</dbReference>
<sequence length="245" mass="28409">MKEPRGFERIWHLYRQGGWAPALASVFDARTAQQMAFIRSVMRESRRNDWFDRRLDELEVVVFDLETTGFFPHAGDEIISIGAVLVHGERIGDEKFYTLVNPRRDVPENIQQLTGITDEMVRAAPELLDALHDFLRFVRHRVLVAHGSGHDKRFLNSALWRTSKINLAHRLLDCIMLAKWLFPDRGRYDLDTLLADFGIEITRRHHALEDAVMTAHLWIKLVREAFRRGVPTLGDLYLQLGRSLA</sequence>
<dbReference type="GO" id="GO:0003677">
    <property type="term" value="F:DNA binding"/>
    <property type="evidence" value="ECO:0007669"/>
    <property type="project" value="InterPro"/>
</dbReference>
<evidence type="ECO:0000313" key="5">
    <source>
        <dbReference type="EMBL" id="PDO09602.1"/>
    </source>
</evidence>
<keyword evidence="2" id="KW-0378">Hydrolase</keyword>
<dbReference type="AlphaFoldDB" id="A0A2A6DY36"/>
<evidence type="ECO:0000256" key="1">
    <source>
        <dbReference type="ARBA" id="ARBA00022722"/>
    </source>
</evidence>
<evidence type="ECO:0000313" key="6">
    <source>
        <dbReference type="Proteomes" id="UP000243688"/>
    </source>
</evidence>
<dbReference type="PANTHER" id="PTHR30231">
    <property type="entry name" value="DNA POLYMERASE III SUBUNIT EPSILON"/>
    <property type="match status" value="1"/>
</dbReference>
<organism evidence="5 6">
    <name type="scientific">Candidatus Reconcilbacillus cellulovorans</name>
    <dbReference type="NCBI Taxonomy" id="1906605"/>
    <lineage>
        <taxon>Bacteria</taxon>
        <taxon>Bacillati</taxon>
        <taxon>Bacillota</taxon>
        <taxon>Bacilli</taxon>
        <taxon>Bacillales</taxon>
        <taxon>Paenibacillaceae</taxon>
        <taxon>Candidatus Reconcilbacillus</taxon>
    </lineage>
</organism>
<evidence type="ECO:0000256" key="3">
    <source>
        <dbReference type="ARBA" id="ARBA00022839"/>
    </source>
</evidence>
<dbReference type="InterPro" id="IPR013520">
    <property type="entry name" value="Ribonucl_H"/>
</dbReference>
<dbReference type="SMART" id="SM00479">
    <property type="entry name" value="EXOIII"/>
    <property type="match status" value="1"/>
</dbReference>
<protein>
    <submittedName>
        <fullName evidence="5">DNA polymerase III subunit epsilon</fullName>
    </submittedName>
</protein>
<dbReference type="FunFam" id="3.30.420.10:FF:000045">
    <property type="entry name" value="3'-5' exonuclease DinG"/>
    <property type="match status" value="1"/>
</dbReference>
<evidence type="ECO:0000256" key="2">
    <source>
        <dbReference type="ARBA" id="ARBA00022801"/>
    </source>
</evidence>
<dbReference type="Proteomes" id="UP000243688">
    <property type="component" value="Unassembled WGS sequence"/>
</dbReference>
<proteinExistence type="predicted"/>
<name>A0A2A6DY36_9BACL</name>
<dbReference type="GO" id="GO:0005829">
    <property type="term" value="C:cytosol"/>
    <property type="evidence" value="ECO:0007669"/>
    <property type="project" value="TreeGrafter"/>
</dbReference>
<dbReference type="PANTHER" id="PTHR30231:SF41">
    <property type="entry name" value="DNA POLYMERASE III SUBUNIT EPSILON"/>
    <property type="match status" value="1"/>
</dbReference>
<dbReference type="GO" id="GO:0003887">
    <property type="term" value="F:DNA-directed DNA polymerase activity"/>
    <property type="evidence" value="ECO:0007669"/>
    <property type="project" value="InterPro"/>
</dbReference>
<comment type="caution">
    <text evidence="5">The sequence shown here is derived from an EMBL/GenBank/DDBJ whole genome shotgun (WGS) entry which is preliminary data.</text>
</comment>
<keyword evidence="1" id="KW-0540">Nuclease</keyword>
<keyword evidence="3" id="KW-0269">Exonuclease</keyword>